<keyword evidence="1" id="KW-0472">Membrane</keyword>
<keyword evidence="1" id="KW-1133">Transmembrane helix</keyword>
<dbReference type="AlphaFoldDB" id="A0A7L6N6V5"/>
<feature type="transmembrane region" description="Helical" evidence="1">
    <location>
        <begin position="235"/>
        <end position="258"/>
    </location>
</feature>
<keyword evidence="3" id="KW-1185">Reference proteome</keyword>
<name>A0A7L6N6V5_9MOLU</name>
<feature type="transmembrane region" description="Helical" evidence="1">
    <location>
        <begin position="104"/>
        <end position="129"/>
    </location>
</feature>
<organism evidence="2 3">
    <name type="scientific">Hujiaoplasma nucleasis</name>
    <dbReference type="NCBI Taxonomy" id="2725268"/>
    <lineage>
        <taxon>Bacteria</taxon>
        <taxon>Bacillati</taxon>
        <taxon>Mycoplasmatota</taxon>
        <taxon>Mollicutes</taxon>
        <taxon>Candidatus Izemoplasmatales</taxon>
        <taxon>Hujiaoplasmataceae</taxon>
        <taxon>Hujiaoplasma</taxon>
    </lineage>
</organism>
<feature type="transmembrane region" description="Helical" evidence="1">
    <location>
        <begin position="264"/>
        <end position="281"/>
    </location>
</feature>
<proteinExistence type="predicted"/>
<reference evidence="2 3" key="1">
    <citation type="submission" date="2020-04" db="EMBL/GenBank/DDBJ databases">
        <authorList>
            <person name="Zheng R.K."/>
            <person name="Sun C.M."/>
        </authorList>
    </citation>
    <scope>NUCLEOTIDE SEQUENCE [LARGE SCALE GENOMIC DNA]</scope>
    <source>
        <strain evidence="3">zrk29</strain>
    </source>
</reference>
<gene>
    <name evidence="2" type="ORF">HF295_07625</name>
</gene>
<feature type="transmembrane region" description="Helical" evidence="1">
    <location>
        <begin position="7"/>
        <end position="27"/>
    </location>
</feature>
<keyword evidence="1" id="KW-0812">Transmembrane</keyword>
<feature type="transmembrane region" description="Helical" evidence="1">
    <location>
        <begin position="39"/>
        <end position="60"/>
    </location>
</feature>
<dbReference type="EMBL" id="CP051151">
    <property type="protein sequence ID" value="QLY40725.1"/>
    <property type="molecule type" value="Genomic_DNA"/>
</dbReference>
<feature type="transmembrane region" description="Helical" evidence="1">
    <location>
        <begin position="135"/>
        <end position="156"/>
    </location>
</feature>
<accession>A0A7L6N6V5</accession>
<evidence type="ECO:0000313" key="2">
    <source>
        <dbReference type="EMBL" id="QLY40725.1"/>
    </source>
</evidence>
<dbReference type="Proteomes" id="UP000512167">
    <property type="component" value="Chromosome"/>
</dbReference>
<evidence type="ECO:0000256" key="1">
    <source>
        <dbReference type="SAM" id="Phobius"/>
    </source>
</evidence>
<sequence>MAKKEYTTILGISISLFLLGFLLLVTSTVLQNSGSVQPWIYNILGFSFFPVCLASLFILLKNRKKIKEYEDNKKMEKGREIVENKDDTLLNLNALLGNTKKYSFIIPLVAGVVLLTLWGVILDLLMGYQLEEFDIYSSLLVIMATGISSFGTYWSYRRRVKYLELYDKDKETLKIELIDIKNNQDKHTRNYDITDINYIDSLLLGLGENLHQTNPEEALLKYLKKTYGLKKYKNLWYFIPPQVFGLIFIIFHGGLSVLNEGNFWFTWIGTNLVFGTIYIMFRLSQREGKYIVENYKQNKKDTIKYLEQRRLVILGISTRFNPQVNTLKYDILIHLIKRVDVNQFE</sequence>
<protein>
    <submittedName>
        <fullName evidence="2">Uncharacterized protein</fullName>
    </submittedName>
</protein>
<dbReference type="KEGG" id="tbk:HF295_07625"/>
<dbReference type="RefSeq" id="WP_312031573.1">
    <property type="nucleotide sequence ID" value="NZ_CP051151.1"/>
</dbReference>
<evidence type="ECO:0000313" key="3">
    <source>
        <dbReference type="Proteomes" id="UP000512167"/>
    </source>
</evidence>